<feature type="region of interest" description="Disordered" evidence="1">
    <location>
        <begin position="504"/>
        <end position="551"/>
    </location>
</feature>
<reference evidence="4" key="4">
    <citation type="journal article" date="2015" name="G3 (Bethesda)">
        <title>Genome sequences of three phytopathogenic species of the Magnaporthaceae family of fungi.</title>
        <authorList>
            <person name="Okagaki L.H."/>
            <person name="Nunes C.C."/>
            <person name="Sailsbery J."/>
            <person name="Clay B."/>
            <person name="Brown D."/>
            <person name="John T."/>
            <person name="Oh Y."/>
            <person name="Young N."/>
            <person name="Fitzgerald M."/>
            <person name="Haas B.J."/>
            <person name="Zeng Q."/>
            <person name="Young S."/>
            <person name="Adiconis X."/>
            <person name="Fan L."/>
            <person name="Levin J.Z."/>
            <person name="Mitchell T.K."/>
            <person name="Okubara P.A."/>
            <person name="Farman M.L."/>
            <person name="Kohn L.M."/>
            <person name="Birren B."/>
            <person name="Ma L.-J."/>
            <person name="Dean R.A."/>
        </authorList>
    </citation>
    <scope>NUCLEOTIDE SEQUENCE</scope>
    <source>
        <strain evidence="4">R3-111a-1</strain>
    </source>
</reference>
<feature type="compositionally biased region" description="Low complexity" evidence="1">
    <location>
        <begin position="145"/>
        <end position="179"/>
    </location>
</feature>
<evidence type="ECO:0000256" key="2">
    <source>
        <dbReference type="SAM" id="SignalP"/>
    </source>
</evidence>
<dbReference type="eggNOG" id="ENOG502SNDG">
    <property type="taxonomic scope" value="Eukaryota"/>
</dbReference>
<keyword evidence="5" id="KW-1185">Reference proteome</keyword>
<dbReference type="STRING" id="644352.J3NN96"/>
<feature type="compositionally biased region" description="Low complexity" evidence="1">
    <location>
        <begin position="46"/>
        <end position="115"/>
    </location>
</feature>
<evidence type="ECO:0000313" key="4">
    <source>
        <dbReference type="EnsemblFungi" id="EJT77648"/>
    </source>
</evidence>
<proteinExistence type="predicted"/>
<feature type="compositionally biased region" description="Low complexity" evidence="1">
    <location>
        <begin position="193"/>
        <end position="205"/>
    </location>
</feature>
<dbReference type="VEuPathDB" id="FungiDB:GGTG_02752"/>
<evidence type="ECO:0000256" key="1">
    <source>
        <dbReference type="SAM" id="MobiDB-lite"/>
    </source>
</evidence>
<feature type="signal peptide" evidence="2">
    <location>
        <begin position="1"/>
        <end position="24"/>
    </location>
</feature>
<organism evidence="3">
    <name type="scientific">Gaeumannomyces tritici (strain R3-111a-1)</name>
    <name type="common">Wheat and barley take-all root rot fungus</name>
    <name type="synonym">Gaeumannomyces graminis var. tritici</name>
    <dbReference type="NCBI Taxonomy" id="644352"/>
    <lineage>
        <taxon>Eukaryota</taxon>
        <taxon>Fungi</taxon>
        <taxon>Dikarya</taxon>
        <taxon>Ascomycota</taxon>
        <taxon>Pezizomycotina</taxon>
        <taxon>Sordariomycetes</taxon>
        <taxon>Sordariomycetidae</taxon>
        <taxon>Magnaporthales</taxon>
        <taxon>Magnaporthaceae</taxon>
        <taxon>Gaeumannomyces</taxon>
    </lineage>
</organism>
<accession>J3NN96</accession>
<reference evidence="3" key="2">
    <citation type="submission" date="2010-07" db="EMBL/GenBank/DDBJ databases">
        <authorList>
            <consortium name="The Broad Institute Genome Sequencing Platform"/>
            <consortium name="Broad Institute Genome Sequencing Center for Infectious Disease"/>
            <person name="Ma L.-J."/>
            <person name="Dead R."/>
            <person name="Young S."/>
            <person name="Zeng Q."/>
            <person name="Koehrsen M."/>
            <person name="Alvarado L."/>
            <person name="Berlin A."/>
            <person name="Chapman S.B."/>
            <person name="Chen Z."/>
            <person name="Freedman E."/>
            <person name="Gellesch M."/>
            <person name="Goldberg J."/>
            <person name="Griggs A."/>
            <person name="Gujja S."/>
            <person name="Heilman E.R."/>
            <person name="Heiman D."/>
            <person name="Hepburn T."/>
            <person name="Howarth C."/>
            <person name="Jen D."/>
            <person name="Larson L."/>
            <person name="Mehta T."/>
            <person name="Neiman D."/>
            <person name="Pearson M."/>
            <person name="Roberts A."/>
            <person name="Saif S."/>
            <person name="Shea T."/>
            <person name="Shenoy N."/>
            <person name="Sisk P."/>
            <person name="Stolte C."/>
            <person name="Sykes S."/>
            <person name="Walk T."/>
            <person name="White J."/>
            <person name="Yandava C."/>
            <person name="Haas B."/>
            <person name="Nusbaum C."/>
            <person name="Birren B."/>
        </authorList>
    </citation>
    <scope>NUCLEOTIDE SEQUENCE</scope>
    <source>
        <strain evidence="3">R3-111a-1</strain>
    </source>
</reference>
<feature type="compositionally biased region" description="Polar residues" evidence="1">
    <location>
        <begin position="132"/>
        <end position="144"/>
    </location>
</feature>
<feature type="chain" id="PRO_5015094290" evidence="2">
    <location>
        <begin position="25"/>
        <end position="892"/>
    </location>
</feature>
<feature type="region of interest" description="Disordered" evidence="1">
    <location>
        <begin position="39"/>
        <end position="285"/>
    </location>
</feature>
<reference evidence="3" key="3">
    <citation type="submission" date="2010-09" db="EMBL/GenBank/DDBJ databases">
        <title>Annotation of Gaeumannomyces graminis var. tritici R3-111a-1.</title>
        <authorList>
            <consortium name="The Broad Institute Genome Sequencing Platform"/>
            <person name="Ma L.-J."/>
            <person name="Dead R."/>
            <person name="Young S.K."/>
            <person name="Zeng Q."/>
            <person name="Gargeya S."/>
            <person name="Fitzgerald M."/>
            <person name="Haas B."/>
            <person name="Abouelleil A."/>
            <person name="Alvarado L."/>
            <person name="Arachchi H.M."/>
            <person name="Berlin A."/>
            <person name="Brown A."/>
            <person name="Chapman S.B."/>
            <person name="Chen Z."/>
            <person name="Dunbar C."/>
            <person name="Freedman E."/>
            <person name="Gearin G."/>
            <person name="Gellesch M."/>
            <person name="Goldberg J."/>
            <person name="Griggs A."/>
            <person name="Gujja S."/>
            <person name="Heiman D."/>
            <person name="Howarth C."/>
            <person name="Larson L."/>
            <person name="Lui A."/>
            <person name="MacDonald P.J.P."/>
            <person name="Mehta T."/>
            <person name="Montmayeur A."/>
            <person name="Murphy C."/>
            <person name="Neiman D."/>
            <person name="Pearson M."/>
            <person name="Priest M."/>
            <person name="Roberts A."/>
            <person name="Saif S."/>
            <person name="Shea T."/>
            <person name="Shenoy N."/>
            <person name="Sisk P."/>
            <person name="Stolte C."/>
            <person name="Sykes S."/>
            <person name="Yandava C."/>
            <person name="Wortman J."/>
            <person name="Nusbaum C."/>
            <person name="Birren B."/>
        </authorList>
    </citation>
    <scope>NUCLEOTIDE SEQUENCE</scope>
    <source>
        <strain evidence="3">R3-111a-1</strain>
    </source>
</reference>
<reference evidence="4" key="5">
    <citation type="submission" date="2018-04" db="UniProtKB">
        <authorList>
            <consortium name="EnsemblFungi"/>
        </authorList>
    </citation>
    <scope>IDENTIFICATION</scope>
    <source>
        <strain evidence="4">R3-111a-1</strain>
    </source>
</reference>
<feature type="compositionally biased region" description="Gly residues" evidence="1">
    <location>
        <begin position="847"/>
        <end position="856"/>
    </location>
</feature>
<dbReference type="RefSeq" id="XP_009218793.1">
    <property type="nucleotide sequence ID" value="XM_009220529.1"/>
</dbReference>
<dbReference type="EnsemblFungi" id="EJT77648">
    <property type="protein sequence ID" value="EJT77648"/>
    <property type="gene ID" value="GGTG_02752"/>
</dbReference>
<dbReference type="AlphaFoldDB" id="J3NN96"/>
<dbReference type="GeneID" id="20343210"/>
<feature type="compositionally biased region" description="Low complexity" evidence="1">
    <location>
        <begin position="244"/>
        <end position="262"/>
    </location>
</feature>
<feature type="compositionally biased region" description="Pro residues" evidence="1">
    <location>
        <begin position="116"/>
        <end position="128"/>
    </location>
</feature>
<evidence type="ECO:0000313" key="5">
    <source>
        <dbReference type="Proteomes" id="UP000006039"/>
    </source>
</evidence>
<feature type="compositionally biased region" description="Pro residues" evidence="1">
    <location>
        <begin position="206"/>
        <end position="218"/>
    </location>
</feature>
<keyword evidence="2" id="KW-0732">Signal</keyword>
<dbReference type="EMBL" id="GL385396">
    <property type="protein sequence ID" value="EJT77648.1"/>
    <property type="molecule type" value="Genomic_DNA"/>
</dbReference>
<feature type="compositionally biased region" description="Pro residues" evidence="1">
    <location>
        <begin position="267"/>
        <end position="282"/>
    </location>
</feature>
<feature type="region of interest" description="Disordered" evidence="1">
    <location>
        <begin position="835"/>
        <end position="864"/>
    </location>
</feature>
<dbReference type="HOGENOM" id="CLU_361708_0_0_1"/>
<name>J3NN96_GAET3</name>
<gene>
    <name evidence="4" type="primary">20343210</name>
    <name evidence="3" type="ORF">GGTG_02752</name>
</gene>
<feature type="compositionally biased region" description="Polar residues" evidence="1">
    <location>
        <begin position="506"/>
        <end position="535"/>
    </location>
</feature>
<reference evidence="5" key="1">
    <citation type="submission" date="2010-07" db="EMBL/GenBank/DDBJ databases">
        <title>The genome sequence of Gaeumannomyces graminis var. tritici strain R3-111a-1.</title>
        <authorList>
            <consortium name="The Broad Institute Genome Sequencing Platform"/>
            <person name="Ma L.-J."/>
            <person name="Dead R."/>
            <person name="Young S."/>
            <person name="Zeng Q."/>
            <person name="Koehrsen M."/>
            <person name="Alvarado L."/>
            <person name="Berlin A."/>
            <person name="Chapman S.B."/>
            <person name="Chen Z."/>
            <person name="Freedman E."/>
            <person name="Gellesch M."/>
            <person name="Goldberg J."/>
            <person name="Griggs A."/>
            <person name="Gujja S."/>
            <person name="Heilman E.R."/>
            <person name="Heiman D."/>
            <person name="Hepburn T."/>
            <person name="Howarth C."/>
            <person name="Jen D."/>
            <person name="Larson L."/>
            <person name="Mehta T."/>
            <person name="Neiman D."/>
            <person name="Pearson M."/>
            <person name="Roberts A."/>
            <person name="Saif S."/>
            <person name="Shea T."/>
            <person name="Shenoy N."/>
            <person name="Sisk P."/>
            <person name="Stolte C."/>
            <person name="Sykes S."/>
            <person name="Walk T."/>
            <person name="White J."/>
            <person name="Yandava C."/>
            <person name="Haas B."/>
            <person name="Nusbaum C."/>
            <person name="Birren B."/>
        </authorList>
    </citation>
    <scope>NUCLEOTIDE SEQUENCE [LARGE SCALE GENOMIC DNA]</scope>
    <source>
        <strain evidence="5">R3-111a-1</strain>
    </source>
</reference>
<evidence type="ECO:0000313" key="3">
    <source>
        <dbReference type="EMBL" id="EJT77648.1"/>
    </source>
</evidence>
<feature type="region of interest" description="Disordered" evidence="1">
    <location>
        <begin position="298"/>
        <end position="318"/>
    </location>
</feature>
<dbReference type="Proteomes" id="UP000006039">
    <property type="component" value="Unassembled WGS sequence"/>
</dbReference>
<dbReference type="PROSITE" id="PS51257">
    <property type="entry name" value="PROKAR_LIPOPROTEIN"/>
    <property type="match status" value="1"/>
</dbReference>
<sequence length="892" mass="89067">MVAARVALLSLAALSSCMFGAFHGAPRVGRLERRLASADGTLPSNGSTSGSTLSSASTSSALDTVTTVTQSTDSSSTSAGTGTSSIATSSTGTSPTSDDQPCLTCSTSSISAAPATSPPPPPPPPPSTTPSLSEAGSGTPLSHGTSSSTPVPETSSSASVSDTSSSSSVPETNTSSSVPGASSATETHYDGKAPAASGAGAAVPAAPAPNPRKGPPVIPTRAADASLKITSTSMDFGRPPPAESTSTSTSTSTPTSTSTSTSISVPVPMPTAPTPRKGPPAIPTRVADVGDKLTITSVDFDRPSPAQPTDIAWPPTDDRYPASKMPPEVFAGWSSTRGQVDFDWGRVTSGVDNIDNINTWSQVTWTGSWFTVSGGQTRSACQASDLLKPSTVYSITHTATITWTGNPKDYTPPYPPIVTPAPCTRIDTDQHEGPQRLTLSRCTSTGPLDIYKTCQLTTVYDVSEKPKLTSDYQPIATNLPPVTFITTDKNPAVVFPHIETPDYGSGASTRFNVKNPGGSEQTPGAVANNDNPNPTGGSGGDGKGARPLGPPVTVSVRPGVVVINDQTFTDSPVMRTQIVRVGGEVFTIEPTRVVGAGATVVRPGTGAGAGAAPPATFPAQTATIGGVPVIVSGRVVVVEGTTFSLDGQATTKSVGDRIVSIGPGGIAVATGPSDPAPARLTPAPASANPQQTEVVVVGGQLVTAIGQSVVVIRSTTITYGPAAPATTVDINGEPVVVGPAGVTMGGTVLGGPRARPGETQYEIVGGATLTQLAPSLVVIRGTTYTVGPGAASTTVVVGGETVTIGPSGVAVSSLSFYYPLGLGSATTITPGATAAAATAGPTDGGKDSGGGNGGEGGGDRKEEDAAAGLRPAGLAINLVVSAVAVGITLWWI</sequence>
<protein>
    <submittedName>
        <fullName evidence="3 4">Uncharacterized protein</fullName>
    </submittedName>
</protein>
<dbReference type="OrthoDB" id="5420777at2759"/>